<accession>D3LA31</accession>
<reference evidence="2 3" key="1">
    <citation type="journal article" date="2010" name="Appl. Microbiol. Biotechnol.">
        <title>Genotypic diversity in Oenococcus oeni by high-density microarray comparative genome hybridization and whole genome sequencing.</title>
        <authorList>
            <person name="Borneman A.R."/>
            <person name="Bartowsky E.J."/>
            <person name="McCarthy J."/>
            <person name="Chambers P.J."/>
        </authorList>
    </citation>
    <scope>NUCLEOTIDE SEQUENCE [LARGE SCALE GENOMIC DNA]</scope>
    <source>
        <strain evidence="2 3">AWRIB429</strain>
    </source>
</reference>
<comment type="caution">
    <text evidence="2">The sequence shown here is derived from an EMBL/GenBank/DDBJ whole genome shotgun (WGS) entry which is preliminary data.</text>
</comment>
<evidence type="ECO:0000256" key="1">
    <source>
        <dbReference type="SAM" id="Phobius"/>
    </source>
</evidence>
<evidence type="ECO:0000313" key="2">
    <source>
        <dbReference type="EMBL" id="EFD88183.1"/>
    </source>
</evidence>
<dbReference type="Proteomes" id="UP000003075">
    <property type="component" value="Unassembled WGS sequence"/>
</dbReference>
<proteinExistence type="predicted"/>
<name>D3LA31_OENOE</name>
<keyword evidence="1" id="KW-1133">Transmembrane helix</keyword>
<protein>
    <submittedName>
        <fullName evidence="2">Uncharacterized protein</fullName>
    </submittedName>
</protein>
<organism evidence="2 3">
    <name type="scientific">Oenococcus oeni AWRIB429</name>
    <dbReference type="NCBI Taxonomy" id="655225"/>
    <lineage>
        <taxon>Bacteria</taxon>
        <taxon>Bacillati</taxon>
        <taxon>Bacillota</taxon>
        <taxon>Bacilli</taxon>
        <taxon>Lactobacillales</taxon>
        <taxon>Lactobacillaceae</taxon>
        <taxon>Oenococcus</taxon>
    </lineage>
</organism>
<dbReference type="EMBL" id="ACSE01000024">
    <property type="protein sequence ID" value="EFD88183.1"/>
    <property type="molecule type" value="Genomic_DNA"/>
</dbReference>
<keyword evidence="1" id="KW-0472">Membrane</keyword>
<evidence type="ECO:0000313" key="3">
    <source>
        <dbReference type="Proteomes" id="UP000003075"/>
    </source>
</evidence>
<feature type="transmembrane region" description="Helical" evidence="1">
    <location>
        <begin position="20"/>
        <end position="37"/>
    </location>
</feature>
<dbReference type="AlphaFoldDB" id="D3LA31"/>
<gene>
    <name evidence="2" type="ORF">AWRIB429_1211</name>
</gene>
<sequence>MKLTKISGFSLFVIPTKRIFGIFYDIGCILLKLFFLLNPDFLKNLSLIMLNLFF</sequence>
<keyword evidence="1" id="KW-0812">Transmembrane</keyword>